<evidence type="ECO:0000256" key="7">
    <source>
        <dbReference type="ARBA" id="ARBA00023251"/>
    </source>
</evidence>
<dbReference type="InterPro" id="IPR003439">
    <property type="entry name" value="ABC_transporter-like_ATP-bd"/>
</dbReference>
<dbReference type="FunFam" id="3.40.50.300:FF:000032">
    <property type="entry name" value="Export ABC transporter ATP-binding protein"/>
    <property type="match status" value="1"/>
</dbReference>
<evidence type="ECO:0000256" key="1">
    <source>
        <dbReference type="ARBA" id="ARBA00022448"/>
    </source>
</evidence>
<dbReference type="PANTHER" id="PTHR24220:SF685">
    <property type="entry name" value="ABC TRANSPORTER RELATED"/>
    <property type="match status" value="1"/>
</dbReference>
<keyword evidence="5 10" id="KW-0067">ATP-binding</keyword>
<dbReference type="PROSITE" id="PS00211">
    <property type="entry name" value="ABC_TRANSPORTER_1"/>
    <property type="match status" value="1"/>
</dbReference>
<keyword evidence="7" id="KW-0046">Antibiotic resistance</keyword>
<evidence type="ECO:0000313" key="10">
    <source>
        <dbReference type="EMBL" id="PYE20362.1"/>
    </source>
</evidence>
<gene>
    <name evidence="10" type="ORF">C7410_11752</name>
</gene>
<protein>
    <submittedName>
        <fullName evidence="10">Putative ABC transport system ATP-binding protein</fullName>
    </submittedName>
</protein>
<evidence type="ECO:0000256" key="4">
    <source>
        <dbReference type="ARBA" id="ARBA00022741"/>
    </source>
</evidence>
<dbReference type="InterPro" id="IPR027417">
    <property type="entry name" value="P-loop_NTPase"/>
</dbReference>
<name>A0A2V4U8V6_9BURK</name>
<dbReference type="GO" id="GO:0046677">
    <property type="term" value="P:response to antibiotic"/>
    <property type="evidence" value="ECO:0007669"/>
    <property type="project" value="UniProtKB-KW"/>
</dbReference>
<dbReference type="SUPFAM" id="SSF52540">
    <property type="entry name" value="P-loop containing nucleoside triphosphate hydrolases"/>
    <property type="match status" value="1"/>
</dbReference>
<evidence type="ECO:0000259" key="9">
    <source>
        <dbReference type="PROSITE" id="PS50893"/>
    </source>
</evidence>
<evidence type="ECO:0000313" key="11">
    <source>
        <dbReference type="Proteomes" id="UP000247772"/>
    </source>
</evidence>
<dbReference type="InterPro" id="IPR017911">
    <property type="entry name" value="MacB-like_ATP-bd"/>
</dbReference>
<comment type="similarity">
    <text evidence="8">Belongs to the ABC transporter superfamily. Macrolide exporter (TC 3.A.1.122) family.</text>
</comment>
<dbReference type="GO" id="GO:0022857">
    <property type="term" value="F:transmembrane transporter activity"/>
    <property type="evidence" value="ECO:0007669"/>
    <property type="project" value="TreeGrafter"/>
</dbReference>
<dbReference type="Proteomes" id="UP000247772">
    <property type="component" value="Unassembled WGS sequence"/>
</dbReference>
<dbReference type="SMART" id="SM00382">
    <property type="entry name" value="AAA"/>
    <property type="match status" value="1"/>
</dbReference>
<feature type="domain" description="ABC transporter" evidence="9">
    <location>
        <begin position="3"/>
        <end position="229"/>
    </location>
</feature>
<evidence type="ECO:0000256" key="2">
    <source>
        <dbReference type="ARBA" id="ARBA00022475"/>
    </source>
</evidence>
<keyword evidence="4" id="KW-0547">Nucleotide-binding</keyword>
<evidence type="ECO:0000256" key="5">
    <source>
        <dbReference type="ARBA" id="ARBA00022840"/>
    </source>
</evidence>
<dbReference type="GO" id="GO:0098796">
    <property type="term" value="C:membrane protein complex"/>
    <property type="evidence" value="ECO:0007669"/>
    <property type="project" value="UniProtKB-ARBA"/>
</dbReference>
<keyword evidence="3" id="KW-0997">Cell inner membrane</keyword>
<dbReference type="GO" id="GO:0016887">
    <property type="term" value="F:ATP hydrolysis activity"/>
    <property type="evidence" value="ECO:0007669"/>
    <property type="project" value="InterPro"/>
</dbReference>
<accession>A0A2V4U8V6</accession>
<dbReference type="InterPro" id="IPR015854">
    <property type="entry name" value="ABC_transpr_LolD-like"/>
</dbReference>
<keyword evidence="6" id="KW-0812">Transmembrane</keyword>
<dbReference type="EMBL" id="QJSQ01000017">
    <property type="protein sequence ID" value="PYE20362.1"/>
    <property type="molecule type" value="Genomic_DNA"/>
</dbReference>
<keyword evidence="1" id="KW-0813">Transport</keyword>
<evidence type="ECO:0000256" key="6">
    <source>
        <dbReference type="ARBA" id="ARBA00022989"/>
    </source>
</evidence>
<dbReference type="GO" id="GO:0005886">
    <property type="term" value="C:plasma membrane"/>
    <property type="evidence" value="ECO:0007669"/>
    <property type="project" value="TreeGrafter"/>
</dbReference>
<dbReference type="PANTHER" id="PTHR24220">
    <property type="entry name" value="IMPORT ATP-BINDING PROTEIN"/>
    <property type="match status" value="1"/>
</dbReference>
<proteinExistence type="inferred from homology"/>
<dbReference type="GO" id="GO:0005524">
    <property type="term" value="F:ATP binding"/>
    <property type="evidence" value="ECO:0007669"/>
    <property type="project" value="UniProtKB-KW"/>
</dbReference>
<keyword evidence="6" id="KW-1133">Transmembrane helix</keyword>
<reference evidence="10 11" key="1">
    <citation type="submission" date="2018-06" db="EMBL/GenBank/DDBJ databases">
        <title>Genomic Encyclopedia of Type Strains, Phase IV (KMG-V): Genome sequencing to study the core and pangenomes of soil and plant-associated prokaryotes.</title>
        <authorList>
            <person name="Whitman W."/>
        </authorList>
    </citation>
    <scope>NUCLEOTIDE SEQUENCE [LARGE SCALE GENOMIC DNA]</scope>
    <source>
        <strain evidence="10 11">SRCL-318</strain>
    </source>
</reference>
<comment type="caution">
    <text evidence="10">The sequence shown here is derived from an EMBL/GenBank/DDBJ whole genome shotgun (WGS) entry which is preliminary data.</text>
</comment>
<keyword evidence="2" id="KW-1003">Cell membrane</keyword>
<evidence type="ECO:0000256" key="3">
    <source>
        <dbReference type="ARBA" id="ARBA00022519"/>
    </source>
</evidence>
<dbReference type="AlphaFoldDB" id="A0A2V4U8V6"/>
<keyword evidence="6" id="KW-0472">Membrane</keyword>
<dbReference type="CDD" id="cd03255">
    <property type="entry name" value="ABC_MJ0796_LolCDE_FtsE"/>
    <property type="match status" value="1"/>
</dbReference>
<sequence>MMLTLANVSKHYDGTTPRNVLCGVNLELRSGECVAIMGESGAGKSTLLNLAAGLDRPDAGHIVFDGHDLGTLDDDAATLQRRQKMGFVFQAFHVLPNLSAAQNIALPLLLNGMRTNDVPARVSSVLHAVGLGGRERALPRELSGGELQRVAIARALVHQPRLVLADEPTGNLDHDTAMRILALLRELAQKNGAGVLLATHSGAVAAAADRVLRLTPAGLEPYTPGAGGA</sequence>
<dbReference type="InterPro" id="IPR017871">
    <property type="entry name" value="ABC_transporter-like_CS"/>
</dbReference>
<organism evidence="10 11">
    <name type="scientific">Paraburkholderia silvatlantica</name>
    <dbReference type="NCBI Taxonomy" id="321895"/>
    <lineage>
        <taxon>Bacteria</taxon>
        <taxon>Pseudomonadati</taxon>
        <taxon>Pseudomonadota</taxon>
        <taxon>Betaproteobacteria</taxon>
        <taxon>Burkholderiales</taxon>
        <taxon>Burkholderiaceae</taxon>
        <taxon>Paraburkholderia</taxon>
    </lineage>
</organism>
<dbReference type="PROSITE" id="PS50893">
    <property type="entry name" value="ABC_TRANSPORTER_2"/>
    <property type="match status" value="1"/>
</dbReference>
<dbReference type="Pfam" id="PF00005">
    <property type="entry name" value="ABC_tran"/>
    <property type="match status" value="1"/>
</dbReference>
<dbReference type="Gene3D" id="3.40.50.300">
    <property type="entry name" value="P-loop containing nucleotide triphosphate hydrolases"/>
    <property type="match status" value="1"/>
</dbReference>
<dbReference type="InterPro" id="IPR003593">
    <property type="entry name" value="AAA+_ATPase"/>
</dbReference>
<evidence type="ECO:0000256" key="8">
    <source>
        <dbReference type="ARBA" id="ARBA00038388"/>
    </source>
</evidence>